<gene>
    <name evidence="1" type="ORF">ATK30_7926</name>
</gene>
<evidence type="ECO:0000313" key="1">
    <source>
        <dbReference type="EMBL" id="PKV96960.1"/>
    </source>
</evidence>
<accession>A0A2N3WSZ0</accession>
<organism evidence="1 2">
    <name type="scientific">Amycolatopsis echigonensis</name>
    <dbReference type="NCBI Taxonomy" id="2576905"/>
    <lineage>
        <taxon>Bacteria</taxon>
        <taxon>Bacillati</taxon>
        <taxon>Actinomycetota</taxon>
        <taxon>Actinomycetes</taxon>
        <taxon>Pseudonocardiales</taxon>
        <taxon>Pseudonocardiaceae</taxon>
        <taxon>Amycolatopsis</taxon>
    </lineage>
</organism>
<evidence type="ECO:0000313" key="2">
    <source>
        <dbReference type="Proteomes" id="UP000233750"/>
    </source>
</evidence>
<dbReference type="EMBL" id="PJMY01000003">
    <property type="protein sequence ID" value="PKV96960.1"/>
    <property type="molecule type" value="Genomic_DNA"/>
</dbReference>
<name>A0A2N3WSZ0_9PSEU</name>
<keyword evidence="2" id="KW-1185">Reference proteome</keyword>
<dbReference type="AlphaFoldDB" id="A0A2N3WSZ0"/>
<dbReference type="Proteomes" id="UP000233750">
    <property type="component" value="Unassembled WGS sequence"/>
</dbReference>
<reference evidence="1 2" key="1">
    <citation type="submission" date="2017-12" db="EMBL/GenBank/DDBJ databases">
        <title>Sequencing the genomes of 1000 Actinobacteria strains.</title>
        <authorList>
            <person name="Klenk H.-P."/>
        </authorList>
    </citation>
    <scope>NUCLEOTIDE SEQUENCE [LARGE SCALE GENOMIC DNA]</scope>
    <source>
        <strain evidence="1 2">DSM 45165</strain>
    </source>
</reference>
<protein>
    <submittedName>
        <fullName evidence="1">Uncharacterized protein</fullName>
    </submittedName>
</protein>
<proteinExistence type="predicted"/>
<sequence length="51" mass="5536">MVAGFEAAWVFFGGVFAVVFPDKMKAIVVQADAIDPRLNEAVREHAQSRGS</sequence>
<comment type="caution">
    <text evidence="1">The sequence shown here is derived from an EMBL/GenBank/DDBJ whole genome shotgun (WGS) entry which is preliminary data.</text>
</comment>